<comment type="caution">
    <text evidence="1">The sequence shown here is derived from an EMBL/GenBank/DDBJ whole genome shotgun (WGS) entry which is preliminary data.</text>
</comment>
<evidence type="ECO:0000313" key="2">
    <source>
        <dbReference type="Proteomes" id="UP000316905"/>
    </source>
</evidence>
<name>A0A562PKX4_9PSED</name>
<accession>A0A562PKX4</accession>
<evidence type="ECO:0000313" key="1">
    <source>
        <dbReference type="EMBL" id="TWI45111.1"/>
    </source>
</evidence>
<gene>
    <name evidence="1" type="ORF">IQ22_04664</name>
</gene>
<protein>
    <submittedName>
        <fullName evidence="1">Uncharacterized protein</fullName>
    </submittedName>
</protein>
<sequence length="39" mass="4524">MAVMFYGEGEHPTGFMGYRVATTLIEESEFRQRYFGLSD</sequence>
<dbReference type="EMBL" id="VLKY01000041">
    <property type="protein sequence ID" value="TWI45111.1"/>
    <property type="molecule type" value="Genomic_DNA"/>
</dbReference>
<keyword evidence="2" id="KW-1185">Reference proteome</keyword>
<dbReference type="AlphaFoldDB" id="A0A562PKX4"/>
<proteinExistence type="predicted"/>
<dbReference type="Proteomes" id="UP000316905">
    <property type="component" value="Unassembled WGS sequence"/>
</dbReference>
<organism evidence="1 2">
    <name type="scientific">Pseudomonas duriflava</name>
    <dbReference type="NCBI Taxonomy" id="459528"/>
    <lineage>
        <taxon>Bacteria</taxon>
        <taxon>Pseudomonadati</taxon>
        <taxon>Pseudomonadota</taxon>
        <taxon>Gammaproteobacteria</taxon>
        <taxon>Pseudomonadales</taxon>
        <taxon>Pseudomonadaceae</taxon>
        <taxon>Pseudomonas</taxon>
    </lineage>
</organism>
<reference evidence="1 2" key="1">
    <citation type="journal article" date="2015" name="Stand. Genomic Sci.">
        <title>Genomic Encyclopedia of Bacterial and Archaeal Type Strains, Phase III: the genomes of soil and plant-associated and newly described type strains.</title>
        <authorList>
            <person name="Whitman W.B."/>
            <person name="Woyke T."/>
            <person name="Klenk H.P."/>
            <person name="Zhou Y."/>
            <person name="Lilburn T.G."/>
            <person name="Beck B.J."/>
            <person name="De Vos P."/>
            <person name="Vandamme P."/>
            <person name="Eisen J.A."/>
            <person name="Garrity G."/>
            <person name="Hugenholtz P."/>
            <person name="Kyrpides N.C."/>
        </authorList>
    </citation>
    <scope>NUCLEOTIDE SEQUENCE [LARGE SCALE GENOMIC DNA]</scope>
    <source>
        <strain evidence="1 2">CGMCC 1.6858</strain>
    </source>
</reference>